<evidence type="ECO:0000256" key="5">
    <source>
        <dbReference type="ARBA" id="ARBA00022801"/>
    </source>
</evidence>
<dbReference type="AlphaFoldDB" id="A0A9D1XGD7"/>
<organism evidence="9 10">
    <name type="scientific">Candidatus Fusicatenibacter merdavium</name>
    <dbReference type="NCBI Taxonomy" id="2838600"/>
    <lineage>
        <taxon>Bacteria</taxon>
        <taxon>Bacillati</taxon>
        <taxon>Bacillota</taxon>
        <taxon>Clostridia</taxon>
        <taxon>Lachnospirales</taxon>
        <taxon>Lachnospiraceae</taxon>
        <taxon>Fusicatenibacter</taxon>
    </lineage>
</organism>
<dbReference type="InterPro" id="IPR051915">
    <property type="entry name" value="Cellulose_Degrad_GH3"/>
</dbReference>
<dbReference type="InterPro" id="IPR036962">
    <property type="entry name" value="Glyco_hydro_3_N_sf"/>
</dbReference>
<keyword evidence="4" id="KW-0732">Signal</keyword>
<dbReference type="PANTHER" id="PTHR30620">
    <property type="entry name" value="PERIPLASMIC BETA-GLUCOSIDASE-RELATED"/>
    <property type="match status" value="1"/>
</dbReference>
<dbReference type="GO" id="GO:0009251">
    <property type="term" value="P:glucan catabolic process"/>
    <property type="evidence" value="ECO:0007669"/>
    <property type="project" value="TreeGrafter"/>
</dbReference>
<feature type="domain" description="Glycoside hydrolase family 3 C-terminal" evidence="8">
    <location>
        <begin position="492"/>
        <end position="724"/>
    </location>
</feature>
<dbReference type="Gene3D" id="3.40.50.1700">
    <property type="entry name" value="Glycoside hydrolase family 3 C-terminal domain"/>
    <property type="match status" value="1"/>
</dbReference>
<comment type="similarity">
    <text evidence="2">Belongs to the glycosyl hydrolase 3 family.</text>
</comment>
<name>A0A9D1XGD7_9FIRM</name>
<reference evidence="9" key="2">
    <citation type="submission" date="2021-04" db="EMBL/GenBank/DDBJ databases">
        <authorList>
            <person name="Gilroy R."/>
        </authorList>
    </citation>
    <scope>NUCLEOTIDE SEQUENCE</scope>
    <source>
        <strain evidence="9">CHK183-1962</strain>
    </source>
</reference>
<evidence type="ECO:0000313" key="10">
    <source>
        <dbReference type="Proteomes" id="UP000886890"/>
    </source>
</evidence>
<dbReference type="GO" id="GO:0008422">
    <property type="term" value="F:beta-glucosidase activity"/>
    <property type="evidence" value="ECO:0007669"/>
    <property type="project" value="UniProtKB-EC"/>
</dbReference>
<evidence type="ECO:0000259" key="7">
    <source>
        <dbReference type="Pfam" id="PF00933"/>
    </source>
</evidence>
<keyword evidence="6" id="KW-0326">Glycosidase</keyword>
<comment type="catalytic activity">
    <reaction evidence="1">
        <text>Hydrolysis of terminal, non-reducing beta-D-glucosyl residues with release of beta-D-glucose.</text>
        <dbReference type="EC" id="3.2.1.21"/>
    </reaction>
</comment>
<accession>A0A9D1XGD7</accession>
<feature type="domain" description="Glycoside hydrolase family 3 N-terminal" evidence="7">
    <location>
        <begin position="110"/>
        <end position="379"/>
    </location>
</feature>
<dbReference type="InterPro" id="IPR001764">
    <property type="entry name" value="Glyco_hydro_3_N"/>
</dbReference>
<dbReference type="PRINTS" id="PR00133">
    <property type="entry name" value="GLHYDRLASE3"/>
</dbReference>
<evidence type="ECO:0000256" key="4">
    <source>
        <dbReference type="ARBA" id="ARBA00022729"/>
    </source>
</evidence>
<dbReference type="EC" id="3.2.1.21" evidence="3"/>
<sequence>MAYTKIQKQGYTLYQNENGCLIGTASGKVLEEDGLIFRDLAGTGTLLPYEDWRLDTASRARDLAKRLPVEAIAGLMLYSSHQMIPAFPGAPFPATYDGKPFPKSGCHPWAMSDQQKEFLEKDHIRHVLVTKFQDTRTAVRWQNGMQAYAESLPYGIPVNFSSDPRHGSADGGAEYKSGGCEVSKWPEGIGMAALFDPERTREFARIIASEYRALGITTALGPQIDLCTEPRWMRLPDTMGPDCEMTIRMTKAYCDALQTTEGSETGWGSQSVNAMVKHWPGGGTGEGGRDAHYAFGQYAVYPGDRFEEHIRPFTDGAFSLDGPTKKAAAVMPYYTVSWNQDKKNRENVGNSYSEYMIRDLLRGSCGYDGVICTDWGITGDAVRELDAFGSRCYGVEDLPVAERHLRIIMNGVDQFGGNNDKEPILEAYRIGCERYGEEAMRARMEESAVRILTNIFRVGLFENPYLDEEESVRTVGCDAYVRAGYQAQLDSVVLLKNKNHVLPLRKRIKLYIPDRHIRPMKGFFRQMEEARLCHPIDDGLLSEYFEQVSDPADADAAVVMIESPLSNGGYENGSYVPISLQYRPYQALSARETSIAGSSWRPDDINRSYLGKTTTTANEEDLDLVIDTRKAMKGKPVIVCITMHNPTVCGEFEPYADAVLAEFGVSRRAILDLISGNAGFRGRLPVQLPQDMETVERHCEDTAFDLTPYTDEEGHIYDYGYGMDAAGNLLQQQKKTCAERARK</sequence>
<dbReference type="Pfam" id="PF00933">
    <property type="entry name" value="Glyco_hydro_3"/>
    <property type="match status" value="1"/>
</dbReference>
<evidence type="ECO:0000313" key="9">
    <source>
        <dbReference type="EMBL" id="HIX77525.1"/>
    </source>
</evidence>
<dbReference type="InterPro" id="IPR036881">
    <property type="entry name" value="Glyco_hydro_3_C_sf"/>
</dbReference>
<gene>
    <name evidence="9" type="ORF">H9734_08025</name>
</gene>
<evidence type="ECO:0000256" key="6">
    <source>
        <dbReference type="ARBA" id="ARBA00023295"/>
    </source>
</evidence>
<reference evidence="9" key="1">
    <citation type="journal article" date="2021" name="PeerJ">
        <title>Extensive microbial diversity within the chicken gut microbiome revealed by metagenomics and culture.</title>
        <authorList>
            <person name="Gilroy R."/>
            <person name="Ravi A."/>
            <person name="Getino M."/>
            <person name="Pursley I."/>
            <person name="Horton D.L."/>
            <person name="Alikhan N.F."/>
            <person name="Baker D."/>
            <person name="Gharbi K."/>
            <person name="Hall N."/>
            <person name="Watson M."/>
            <person name="Adriaenssens E.M."/>
            <person name="Foster-Nyarko E."/>
            <person name="Jarju S."/>
            <person name="Secka A."/>
            <person name="Antonio M."/>
            <person name="Oren A."/>
            <person name="Chaudhuri R.R."/>
            <person name="La Ragione R."/>
            <person name="Hildebrand F."/>
            <person name="Pallen M.J."/>
        </authorList>
    </citation>
    <scope>NUCLEOTIDE SEQUENCE</scope>
    <source>
        <strain evidence="9">CHK183-1962</strain>
    </source>
</reference>
<dbReference type="Pfam" id="PF01915">
    <property type="entry name" value="Glyco_hydro_3_C"/>
    <property type="match status" value="1"/>
</dbReference>
<dbReference type="InterPro" id="IPR002772">
    <property type="entry name" value="Glyco_hydro_3_C"/>
</dbReference>
<evidence type="ECO:0000256" key="3">
    <source>
        <dbReference type="ARBA" id="ARBA00012744"/>
    </source>
</evidence>
<evidence type="ECO:0000259" key="8">
    <source>
        <dbReference type="Pfam" id="PF01915"/>
    </source>
</evidence>
<dbReference type="Gene3D" id="3.20.20.300">
    <property type="entry name" value="Glycoside hydrolase, family 3, N-terminal domain"/>
    <property type="match status" value="1"/>
</dbReference>
<comment type="caution">
    <text evidence="9">The sequence shown here is derived from an EMBL/GenBank/DDBJ whole genome shotgun (WGS) entry which is preliminary data.</text>
</comment>
<dbReference type="InterPro" id="IPR017853">
    <property type="entry name" value="GH"/>
</dbReference>
<dbReference type="SUPFAM" id="SSF51445">
    <property type="entry name" value="(Trans)glycosidases"/>
    <property type="match status" value="1"/>
</dbReference>
<protein>
    <recommendedName>
        <fullName evidence="3">beta-glucosidase</fullName>
        <ecNumber evidence="3">3.2.1.21</ecNumber>
    </recommendedName>
</protein>
<dbReference type="EMBL" id="DXEK01000136">
    <property type="protein sequence ID" value="HIX77525.1"/>
    <property type="molecule type" value="Genomic_DNA"/>
</dbReference>
<evidence type="ECO:0000256" key="1">
    <source>
        <dbReference type="ARBA" id="ARBA00000448"/>
    </source>
</evidence>
<dbReference type="PANTHER" id="PTHR30620:SF16">
    <property type="entry name" value="LYSOSOMAL BETA GLUCOSIDASE"/>
    <property type="match status" value="1"/>
</dbReference>
<proteinExistence type="inferred from homology"/>
<evidence type="ECO:0000256" key="2">
    <source>
        <dbReference type="ARBA" id="ARBA00005336"/>
    </source>
</evidence>
<keyword evidence="5 9" id="KW-0378">Hydrolase</keyword>
<dbReference type="SUPFAM" id="SSF52279">
    <property type="entry name" value="Beta-D-glucan exohydrolase, C-terminal domain"/>
    <property type="match status" value="1"/>
</dbReference>
<dbReference type="Proteomes" id="UP000886890">
    <property type="component" value="Unassembled WGS sequence"/>
</dbReference>